<dbReference type="AlphaFoldDB" id="A0A5A9PM73"/>
<keyword evidence="3" id="KW-1185">Reference proteome</keyword>
<protein>
    <submittedName>
        <fullName evidence="2">Uncharacterized protein</fullName>
    </submittedName>
</protein>
<sequence length="198" mass="21496">MNDATDSSVSEEAASICVKCALSPVDSHSALKYELAQWGASFCREEMLNTDDKVHPRSERCSRDCDLSQQPKEFLTGEDPIKTTTGEGPTKTTTGGGPTKTTTGGGATKTITGGGPTKTTTREGLNKTMSGGGATKTTTVGDPTKSMTIREDVNNTVNREDMNNTLNREDMVQEDSDRRRCRHDYNQITSIFIESHCF</sequence>
<evidence type="ECO:0000313" key="2">
    <source>
        <dbReference type="EMBL" id="KAA0723424.1"/>
    </source>
</evidence>
<reference evidence="2 3" key="1">
    <citation type="journal article" date="2019" name="Mol. Ecol. Resour.">
        <title>Chromosome-level genome assembly of Triplophysa tibetana, a fish adapted to the harsh high-altitude environment of the Tibetan Plateau.</title>
        <authorList>
            <person name="Yang X."/>
            <person name="Liu H."/>
            <person name="Ma Z."/>
            <person name="Zou Y."/>
            <person name="Zou M."/>
            <person name="Mao Y."/>
            <person name="Li X."/>
            <person name="Wang H."/>
            <person name="Chen T."/>
            <person name="Wang W."/>
            <person name="Yang R."/>
        </authorList>
    </citation>
    <scope>NUCLEOTIDE SEQUENCE [LARGE SCALE GENOMIC DNA]</scope>
    <source>
        <strain evidence="2">TTIB1903HZAU</strain>
        <tissue evidence="2">Muscle</tissue>
    </source>
</reference>
<proteinExistence type="predicted"/>
<organism evidence="2 3">
    <name type="scientific">Triplophysa tibetana</name>
    <dbReference type="NCBI Taxonomy" id="1572043"/>
    <lineage>
        <taxon>Eukaryota</taxon>
        <taxon>Metazoa</taxon>
        <taxon>Chordata</taxon>
        <taxon>Craniata</taxon>
        <taxon>Vertebrata</taxon>
        <taxon>Euteleostomi</taxon>
        <taxon>Actinopterygii</taxon>
        <taxon>Neopterygii</taxon>
        <taxon>Teleostei</taxon>
        <taxon>Ostariophysi</taxon>
        <taxon>Cypriniformes</taxon>
        <taxon>Nemacheilidae</taxon>
        <taxon>Triplophysa</taxon>
    </lineage>
</organism>
<feature type="region of interest" description="Disordered" evidence="1">
    <location>
        <begin position="74"/>
        <end position="145"/>
    </location>
</feature>
<feature type="compositionally biased region" description="Low complexity" evidence="1">
    <location>
        <begin position="82"/>
        <end position="93"/>
    </location>
</feature>
<feature type="compositionally biased region" description="Gly residues" evidence="1">
    <location>
        <begin position="94"/>
        <end position="116"/>
    </location>
</feature>
<accession>A0A5A9PM73</accession>
<gene>
    <name evidence="2" type="ORF">E1301_Tti012641</name>
</gene>
<comment type="caution">
    <text evidence="2">The sequence shown here is derived from an EMBL/GenBank/DDBJ whole genome shotgun (WGS) entry which is preliminary data.</text>
</comment>
<name>A0A5A9PM73_9TELE</name>
<dbReference type="EMBL" id="SOYY01000003">
    <property type="protein sequence ID" value="KAA0723424.1"/>
    <property type="molecule type" value="Genomic_DNA"/>
</dbReference>
<dbReference type="Proteomes" id="UP000324632">
    <property type="component" value="Chromosome 3"/>
</dbReference>
<feature type="compositionally biased region" description="Polar residues" evidence="1">
    <location>
        <begin position="135"/>
        <end position="145"/>
    </location>
</feature>
<evidence type="ECO:0000313" key="3">
    <source>
        <dbReference type="Proteomes" id="UP000324632"/>
    </source>
</evidence>
<evidence type="ECO:0000256" key="1">
    <source>
        <dbReference type="SAM" id="MobiDB-lite"/>
    </source>
</evidence>